<dbReference type="PANTHER" id="PTHR12463:SF1">
    <property type="entry name" value="2-OXOGLUTARATE AND FE-DEPENDENT OXYGENASE FAMILY PROTEIN"/>
    <property type="match status" value="1"/>
</dbReference>
<dbReference type="InterPro" id="IPR012677">
    <property type="entry name" value="Nucleotide-bd_a/b_plait_sf"/>
</dbReference>
<dbReference type="EMBL" id="JAINDJ010000003">
    <property type="protein sequence ID" value="KAG9452913.1"/>
    <property type="molecule type" value="Genomic_DNA"/>
</dbReference>
<organism evidence="5 6">
    <name type="scientific">Aristolochia fimbriata</name>
    <name type="common">White veined hardy Dutchman's pipe vine</name>
    <dbReference type="NCBI Taxonomy" id="158543"/>
    <lineage>
        <taxon>Eukaryota</taxon>
        <taxon>Viridiplantae</taxon>
        <taxon>Streptophyta</taxon>
        <taxon>Embryophyta</taxon>
        <taxon>Tracheophyta</taxon>
        <taxon>Spermatophyta</taxon>
        <taxon>Magnoliopsida</taxon>
        <taxon>Magnoliidae</taxon>
        <taxon>Piperales</taxon>
        <taxon>Aristolochiaceae</taxon>
        <taxon>Aristolochia</taxon>
    </lineage>
</organism>
<feature type="domain" description="Fe2OG dioxygenase" evidence="4">
    <location>
        <begin position="209"/>
        <end position="334"/>
    </location>
</feature>
<name>A0AAV7F043_ARIFI</name>
<evidence type="ECO:0000313" key="5">
    <source>
        <dbReference type="EMBL" id="KAG9452913.1"/>
    </source>
</evidence>
<reference evidence="5 6" key="1">
    <citation type="submission" date="2021-07" db="EMBL/GenBank/DDBJ databases">
        <title>The Aristolochia fimbriata genome: insights into angiosperm evolution, floral development and chemical biosynthesis.</title>
        <authorList>
            <person name="Jiao Y."/>
        </authorList>
    </citation>
    <scope>NUCLEOTIDE SEQUENCE [LARGE SCALE GENOMIC DNA]</scope>
    <source>
        <strain evidence="5">IBCAS-2021</strain>
        <tissue evidence="5">Leaf</tissue>
    </source>
</reference>
<dbReference type="PROSITE" id="PS50102">
    <property type="entry name" value="RRM"/>
    <property type="match status" value="1"/>
</dbReference>
<gene>
    <name evidence="5" type="ORF">H6P81_005817</name>
</gene>
<dbReference type="InterPro" id="IPR000504">
    <property type="entry name" value="RRM_dom"/>
</dbReference>
<dbReference type="Gene3D" id="3.30.70.330">
    <property type="match status" value="1"/>
</dbReference>
<evidence type="ECO:0000313" key="6">
    <source>
        <dbReference type="Proteomes" id="UP000825729"/>
    </source>
</evidence>
<comment type="caution">
    <text evidence="5">The sequence shown here is derived from an EMBL/GenBank/DDBJ whole genome shotgun (WGS) entry which is preliminary data.</text>
</comment>
<dbReference type="GO" id="GO:0070988">
    <property type="term" value="P:demethylation"/>
    <property type="evidence" value="ECO:0007669"/>
    <property type="project" value="InterPro"/>
</dbReference>
<sequence>MEVEETKIQRKFVRPSPDRKDPTPDLFVANCGPAVGLSLDEIASVFASFGTVVHVRPADDTGARVIVSYLDTASAEDALTALNGFPCPNLRNRVLHINYSLCQSLSSKVHQINDSVSVSLDASELGIPGLHLMRDFVSPEEEQELLVSVDARPWRKLAKRRVQHFGYEFLYQTRNVNSNQFLGELPSFVSPVLRRISLFPNIRDSKSSILNQLTVNEYPPGVGLSPHIDTHSAFDELIFSLSLAGPCVMEFRKYDRGTWLPMLTSSTDLKQEGVDDCSFLRRAIFLPPRSMLLLSGEARYAWHHYITHHKVDMVRGQAIKRGSRRVSFTFRKVRVGPCCCEFPEYCDSQRKQPEEVTL</sequence>
<feature type="domain" description="RRM" evidence="3">
    <location>
        <begin position="24"/>
        <end position="102"/>
    </location>
</feature>
<protein>
    <submittedName>
        <fullName evidence="5">Uncharacterized protein</fullName>
    </submittedName>
</protein>
<dbReference type="GO" id="GO:0016491">
    <property type="term" value="F:oxidoreductase activity"/>
    <property type="evidence" value="ECO:0007669"/>
    <property type="project" value="TreeGrafter"/>
</dbReference>
<dbReference type="GO" id="GO:0003723">
    <property type="term" value="F:RNA binding"/>
    <property type="evidence" value="ECO:0007669"/>
    <property type="project" value="UniProtKB-UniRule"/>
</dbReference>
<dbReference type="CDD" id="cd00590">
    <property type="entry name" value="RRM_SF"/>
    <property type="match status" value="1"/>
</dbReference>
<evidence type="ECO:0000259" key="4">
    <source>
        <dbReference type="PROSITE" id="PS51471"/>
    </source>
</evidence>
<evidence type="ECO:0000256" key="2">
    <source>
        <dbReference type="PROSITE-ProRule" id="PRU00176"/>
    </source>
</evidence>
<dbReference type="SUPFAM" id="SSF54928">
    <property type="entry name" value="RNA-binding domain, RBD"/>
    <property type="match status" value="1"/>
</dbReference>
<dbReference type="SUPFAM" id="SSF51197">
    <property type="entry name" value="Clavaminate synthase-like"/>
    <property type="match status" value="1"/>
</dbReference>
<evidence type="ECO:0000256" key="1">
    <source>
        <dbReference type="ARBA" id="ARBA00007879"/>
    </source>
</evidence>
<accession>A0AAV7F043</accession>
<keyword evidence="6" id="KW-1185">Reference proteome</keyword>
<dbReference type="InterPro" id="IPR035979">
    <property type="entry name" value="RBD_domain_sf"/>
</dbReference>
<dbReference type="Proteomes" id="UP000825729">
    <property type="component" value="Unassembled WGS sequence"/>
</dbReference>
<dbReference type="PANTHER" id="PTHR12463">
    <property type="entry name" value="OXYGENASE-RELATED"/>
    <property type="match status" value="1"/>
</dbReference>
<dbReference type="Gene3D" id="2.60.120.590">
    <property type="entry name" value="Alpha-ketoglutarate-dependent dioxygenase AlkB-like"/>
    <property type="match status" value="1"/>
</dbReference>
<evidence type="ECO:0000259" key="3">
    <source>
        <dbReference type="PROSITE" id="PS50102"/>
    </source>
</evidence>
<dbReference type="PROSITE" id="PS51471">
    <property type="entry name" value="FE2OG_OXY"/>
    <property type="match status" value="1"/>
</dbReference>
<dbReference type="InterPro" id="IPR005123">
    <property type="entry name" value="Oxoglu/Fe-dep_dioxygenase_dom"/>
</dbReference>
<dbReference type="AlphaFoldDB" id="A0AAV7F043"/>
<dbReference type="InterPro" id="IPR027450">
    <property type="entry name" value="AlkB-like"/>
</dbReference>
<dbReference type="FunFam" id="2.60.120.590:FF:000018">
    <property type="entry name" value="ALKylated DNA repair protein AlkB homolog"/>
    <property type="match status" value="1"/>
</dbReference>
<keyword evidence="2" id="KW-0694">RNA-binding</keyword>
<dbReference type="Pfam" id="PF13532">
    <property type="entry name" value="2OG-FeII_Oxy_2"/>
    <property type="match status" value="1"/>
</dbReference>
<proteinExistence type="inferred from homology"/>
<dbReference type="GO" id="GO:0032451">
    <property type="term" value="F:demethylase activity"/>
    <property type="evidence" value="ECO:0007669"/>
    <property type="project" value="TreeGrafter"/>
</dbReference>
<dbReference type="InterPro" id="IPR032857">
    <property type="entry name" value="ALKBH4"/>
</dbReference>
<comment type="similarity">
    <text evidence="1">Belongs to the alkB family.</text>
</comment>
<dbReference type="InterPro" id="IPR037151">
    <property type="entry name" value="AlkB-like_sf"/>
</dbReference>